<dbReference type="InterPro" id="IPR009081">
    <property type="entry name" value="PP-bd_ACP"/>
</dbReference>
<dbReference type="RefSeq" id="WP_191209409.1">
    <property type="nucleotide sequence ID" value="NZ_BAABKL010000050.1"/>
</dbReference>
<evidence type="ECO:0000256" key="1">
    <source>
        <dbReference type="ARBA" id="ARBA00022450"/>
    </source>
</evidence>
<evidence type="ECO:0000313" key="4">
    <source>
        <dbReference type="EMBL" id="MBD3932113.1"/>
    </source>
</evidence>
<dbReference type="Gene3D" id="1.10.1200.10">
    <property type="entry name" value="ACP-like"/>
    <property type="match status" value="1"/>
</dbReference>
<comment type="caution">
    <text evidence="4">The sequence shown here is derived from an EMBL/GenBank/DDBJ whole genome shotgun (WGS) entry which is preliminary data.</text>
</comment>
<dbReference type="PROSITE" id="PS50075">
    <property type="entry name" value="CARRIER"/>
    <property type="match status" value="1"/>
</dbReference>
<organism evidence="4 5">
    <name type="scientific">Streptomyces chumphonensis</name>
    <dbReference type="NCBI Taxonomy" id="1214925"/>
    <lineage>
        <taxon>Bacteria</taxon>
        <taxon>Bacillati</taxon>
        <taxon>Actinomycetota</taxon>
        <taxon>Actinomycetes</taxon>
        <taxon>Kitasatosporales</taxon>
        <taxon>Streptomycetaceae</taxon>
        <taxon>Streptomyces</taxon>
    </lineage>
</organism>
<protein>
    <submittedName>
        <fullName evidence="4">Acyl carrier protein</fullName>
    </submittedName>
</protein>
<dbReference type="SMART" id="SM01294">
    <property type="entry name" value="PKS_PP_betabranch"/>
    <property type="match status" value="1"/>
</dbReference>
<evidence type="ECO:0000259" key="3">
    <source>
        <dbReference type="PROSITE" id="PS50075"/>
    </source>
</evidence>
<keyword evidence="1" id="KW-0596">Phosphopantetheine</keyword>
<dbReference type="SMART" id="SM00823">
    <property type="entry name" value="PKS_PP"/>
    <property type="match status" value="1"/>
</dbReference>
<dbReference type="Proteomes" id="UP000632289">
    <property type="component" value="Unassembled WGS sequence"/>
</dbReference>
<keyword evidence="5" id="KW-1185">Reference proteome</keyword>
<feature type="domain" description="Carrier" evidence="3">
    <location>
        <begin position="15"/>
        <end position="92"/>
    </location>
</feature>
<sequence>MSFEDQTPATAASATAPAAVVAELVLELADVLQVKPEQIDPGQPFRALGVGSVPAVQFVSLVNRRYGTAIRASALFEYSTPLAFAGLVVREAEGREEDADADQVAAEEVGALLDAVREDRLSVDEALTRLPQRA</sequence>
<dbReference type="GO" id="GO:0031177">
    <property type="term" value="F:phosphopantetheine binding"/>
    <property type="evidence" value="ECO:0007669"/>
    <property type="project" value="InterPro"/>
</dbReference>
<keyword evidence="2" id="KW-0597">Phosphoprotein</keyword>
<dbReference type="AlphaFoldDB" id="A0A927IAT8"/>
<dbReference type="InterPro" id="IPR036736">
    <property type="entry name" value="ACP-like_sf"/>
</dbReference>
<dbReference type="SUPFAM" id="SSF47336">
    <property type="entry name" value="ACP-like"/>
    <property type="match status" value="1"/>
</dbReference>
<dbReference type="Pfam" id="PF00550">
    <property type="entry name" value="PP-binding"/>
    <property type="match status" value="1"/>
</dbReference>
<evidence type="ECO:0000313" key="5">
    <source>
        <dbReference type="Proteomes" id="UP000632289"/>
    </source>
</evidence>
<dbReference type="InterPro" id="IPR020806">
    <property type="entry name" value="PKS_PP-bd"/>
</dbReference>
<name>A0A927IAT8_9ACTN</name>
<dbReference type="EMBL" id="JACXYU010000004">
    <property type="protein sequence ID" value="MBD3932113.1"/>
    <property type="molecule type" value="Genomic_DNA"/>
</dbReference>
<dbReference type="GO" id="GO:0017000">
    <property type="term" value="P:antibiotic biosynthetic process"/>
    <property type="evidence" value="ECO:0007669"/>
    <property type="project" value="UniProtKB-ARBA"/>
</dbReference>
<proteinExistence type="predicted"/>
<gene>
    <name evidence="4" type="ORF">IF129_11185</name>
</gene>
<evidence type="ECO:0000256" key="2">
    <source>
        <dbReference type="ARBA" id="ARBA00022553"/>
    </source>
</evidence>
<reference evidence="4" key="1">
    <citation type="submission" date="2020-09" db="EMBL/GenBank/DDBJ databases">
        <title>Secondary metabolite and genome analysis of marine Streptomyces chumphonensis KK1-2T.</title>
        <authorList>
            <person name="Phongsopitanun W."/>
            <person name="Kanchanasin P."/>
            <person name="Pittayakhajonwut P."/>
            <person name="Suwanborirux K."/>
            <person name="Tanasupawat S."/>
        </authorList>
    </citation>
    <scope>NUCLEOTIDE SEQUENCE</scope>
    <source>
        <strain evidence="4">KK1-2</strain>
    </source>
</reference>
<accession>A0A927IAT8</accession>